<dbReference type="GO" id="GO:0050097">
    <property type="term" value="F:methylaspartate mutase activity"/>
    <property type="evidence" value="ECO:0007669"/>
    <property type="project" value="InterPro"/>
</dbReference>
<organism evidence="4 5">
    <name type="scientific">Krasilnikovia cinnamomea</name>
    <dbReference type="NCBI Taxonomy" id="349313"/>
    <lineage>
        <taxon>Bacteria</taxon>
        <taxon>Bacillati</taxon>
        <taxon>Actinomycetota</taxon>
        <taxon>Actinomycetes</taxon>
        <taxon>Micromonosporales</taxon>
        <taxon>Micromonosporaceae</taxon>
        <taxon>Krasilnikovia</taxon>
    </lineage>
</organism>
<gene>
    <name evidence="4" type="ORF">EV385_5272</name>
</gene>
<evidence type="ECO:0000256" key="2">
    <source>
        <dbReference type="ARBA" id="ARBA00023235"/>
    </source>
</evidence>
<dbReference type="PIRSF" id="PIRSF001495">
    <property type="entry name" value="Met_asp_mut_epsi"/>
    <property type="match status" value="1"/>
</dbReference>
<dbReference type="Gene3D" id="3.20.20.240">
    <property type="entry name" value="Methylmalonyl-CoA mutase"/>
    <property type="match status" value="1"/>
</dbReference>
<reference evidence="4 5" key="1">
    <citation type="submission" date="2019-02" db="EMBL/GenBank/DDBJ databases">
        <title>Sequencing the genomes of 1000 actinobacteria strains.</title>
        <authorList>
            <person name="Klenk H.-P."/>
        </authorList>
    </citation>
    <scope>NUCLEOTIDE SEQUENCE [LARGE SCALE GENOMIC DNA]</scope>
    <source>
        <strain evidence="4 5">DSM 45162</strain>
    </source>
</reference>
<keyword evidence="2" id="KW-0413">Isomerase</keyword>
<dbReference type="InterPro" id="IPR006396">
    <property type="entry name" value="Glu_mut_E"/>
</dbReference>
<dbReference type="SUPFAM" id="SSF51703">
    <property type="entry name" value="Cobalamin (vitamin B12)-dependent enzymes"/>
    <property type="match status" value="1"/>
</dbReference>
<dbReference type="InterPro" id="IPR016176">
    <property type="entry name" value="Cbl-dep_enz_cat"/>
</dbReference>
<comment type="caution">
    <text evidence="4">The sequence shown here is derived from an EMBL/GenBank/DDBJ whole genome shotgun (WGS) entry which is preliminary data.</text>
</comment>
<dbReference type="GO" id="GO:0019670">
    <property type="term" value="P:anaerobic L-glutamate catabolic process"/>
    <property type="evidence" value="ECO:0007669"/>
    <property type="project" value="InterPro"/>
</dbReference>
<dbReference type="RefSeq" id="WP_130511845.1">
    <property type="nucleotide sequence ID" value="NZ_SHKY01000001.1"/>
</dbReference>
<dbReference type="OrthoDB" id="5332339at2"/>
<protein>
    <submittedName>
        <fullName evidence="4">Glutamate mutase subunit E</fullName>
    </submittedName>
</protein>
<dbReference type="GO" id="GO:0031419">
    <property type="term" value="F:cobalamin binding"/>
    <property type="evidence" value="ECO:0007669"/>
    <property type="project" value="UniProtKB-KW"/>
</dbReference>
<dbReference type="Pfam" id="PF06368">
    <property type="entry name" value="Met_asp_mut_E"/>
    <property type="match status" value="1"/>
</dbReference>
<evidence type="ECO:0000313" key="5">
    <source>
        <dbReference type="Proteomes" id="UP000292564"/>
    </source>
</evidence>
<keyword evidence="1" id="KW-0846">Cobalamin</keyword>
<dbReference type="Proteomes" id="UP000292564">
    <property type="component" value="Unassembled WGS sequence"/>
</dbReference>
<evidence type="ECO:0000256" key="1">
    <source>
        <dbReference type="ARBA" id="ARBA00022628"/>
    </source>
</evidence>
<evidence type="ECO:0000256" key="3">
    <source>
        <dbReference type="ARBA" id="ARBA00023285"/>
    </source>
</evidence>
<evidence type="ECO:0000313" key="4">
    <source>
        <dbReference type="EMBL" id="RZU53351.1"/>
    </source>
</evidence>
<dbReference type="AlphaFoldDB" id="A0A4Q7ZRC6"/>
<keyword evidence="5" id="KW-1185">Reference proteome</keyword>
<proteinExistence type="predicted"/>
<dbReference type="EMBL" id="SHKY01000001">
    <property type="protein sequence ID" value="RZU53351.1"/>
    <property type="molecule type" value="Genomic_DNA"/>
</dbReference>
<sequence>MTLDTLGAGGPPCATGPAAGAGDLSGIGRGFGAFVARAKAAGRLVVQPRMGMGSPRLMREGLLATRRADATTVGTITIDSYTRVGNHAAARRALADGIDLNGYPIVGHDTAVTRAVLHGVQDDSFPVQVRHGSATPQQIFAALVAAGLDATEGGPVSYCLPYSRTPLRESVANWVQCCELLATLAQTGAEPHLETFGGCMMGQLCPPGLLVAISVLEAMFFRQHGVRSISLSYAQQTDPEQDAEAVRALQRLAAELLPDTDRHVVIYTYMGLYPRTPAGARDLLVAAARLAVRCGAERLIVKTEAEAHRIPTIAENVAALELAAATAAGEPRGGGPVGDTGVYAEARALVQAVLELDADLGRALVRAFDRGYLDVPYCLHPDNAGRSRSYIDSAGRLRWAEIGAMPIGHVVGASRPRRVTAADLLGALSHVESKYDRAALGRPAAAHLPAHDRVRCADGGEMAEHDD</sequence>
<keyword evidence="3" id="KW-0170">Cobalt</keyword>
<accession>A0A4Q7ZRC6</accession>
<name>A0A4Q7ZRC6_9ACTN</name>